<dbReference type="EMBL" id="JABMIG020000273">
    <property type="protein sequence ID" value="KAL3782882.1"/>
    <property type="molecule type" value="Genomic_DNA"/>
</dbReference>
<dbReference type="SUPFAM" id="SSF51045">
    <property type="entry name" value="WW domain"/>
    <property type="match status" value="1"/>
</dbReference>
<feature type="domain" description="WW" evidence="2">
    <location>
        <begin position="1160"/>
        <end position="1194"/>
    </location>
</feature>
<dbReference type="Proteomes" id="UP001516023">
    <property type="component" value="Unassembled WGS sequence"/>
</dbReference>
<dbReference type="PANTHER" id="PTHR12957">
    <property type="entry name" value="DEAD/H BOX POLYPEPTIDE 26/DICE1-RELATED"/>
    <property type="match status" value="1"/>
</dbReference>
<dbReference type="PROSITE" id="PS50020">
    <property type="entry name" value="WW_DOMAIN_2"/>
    <property type="match status" value="1"/>
</dbReference>
<protein>
    <recommendedName>
        <fullName evidence="2">WW domain-containing protein</fullName>
    </recommendedName>
</protein>
<dbReference type="PANTHER" id="PTHR12957:SF2">
    <property type="entry name" value="INTEGRATOR COMPLEX SUBUNIT 6"/>
    <property type="match status" value="1"/>
</dbReference>
<feature type="region of interest" description="Disordered" evidence="1">
    <location>
        <begin position="372"/>
        <end position="396"/>
    </location>
</feature>
<dbReference type="InterPro" id="IPR001202">
    <property type="entry name" value="WW_dom"/>
</dbReference>
<name>A0ABD3P5B9_9STRA</name>
<feature type="compositionally biased region" description="Polar residues" evidence="1">
    <location>
        <begin position="1124"/>
        <end position="1144"/>
    </location>
</feature>
<sequence length="1197" mass="132015">MIVVFVVDTSPSMAEPARAKGVSRLDVAKMAIESISRSMDKRVVDHNRSVLVASAQMVAGKQQQQIQHVGRLEQFDEFLLLSTSLQPDAFQKNGRRRSSSFEGHSTLAKPMSSSSLDSIEVAAEMHAACGAGGRLLFGCVDSLESGALIADSSGNPGGQPMGMLPHPPNRADFERELKRLRVATLPNTNDSSSKPIFPEWAGGAAGLNTALSHGLGLLSRYRLTRGRIVEHFGMGRLPWFEHQMATLAKESSFSVGGTDDHNVGRNGSPLQPACLILLTDGECLRLPPEKGGGSLRLQFGNMPLREFYKEPFRWDQRIFILHIADNSAPPLHQNLRALCEVTGGADIKIQPSISSFTKLLLRLSPPRPNPCSLPDPLRLPSMPEQSSQGKSDTPQNSTYFINGGPIVCFQAFEGGPGQNVPSLHRAMLLFAGSCEQTRWIFKQATPSSSTTEMQSFVQSPVWFFPESFYPSKKLDTLPPRPSQPLLHYSRNYQAVGSPLFDPMYVMKALHHLDQLHVSIRQQLVEFGENPSPIVNRMLQRDVYICEWLGGIEAVAESRSGSNHSGAPRTTPGREHFPVGVRGAGRPTVSGDGGENILNIGILHVPQEWVRLRELESNPQLKNQSTHKLATLTLLPPDPHILIPLLIRVAETELRTLNKIKDKGGSKACAIPKIIHLDDNWKSDFRTYLFRIPPYYLPAMRRALRSLLPPTVSSFLNPDGQEPLPLICMSRACFNKIKSGEQAAKDGNDWLRGIERDLSHQTKLPAASAIVKEKGTKTGPSAQETTSIVSFGYGQYDPRITISSYKSSLRNMPPPWKSKDWLGKDTNSLSLPVTDILSELPKSCLLPYYERWIFGGTGLTTRGLHVDGVDNDGVNVHRYPASQSVEDESLIALAGIGASTINETNINIMGDFRERLHWSRAPLTGYGGSNSTAVTTLPDGSPTFSVDDDVFPMSFFNPKTGDFIDNAQNRERARLSINFGNPFEEKRGGSIVPEQYSQRPSTPPSTPPRDAFESVEDEGEGEAAFTGKRPDSPSKSPRHISTLNLLKRKSSSSLENSSKEQTKDTTKDSEAKKARLNLPSLPPPPPSKTLLSESQKRQSHPNPARKPAPPTPTQSIMPKPAPPKRQSSADTLPVQQSQPSKQLSFTPAPLQLQDPNQKPNVDLPPQWMCVWSKSQKRWYFFDTRTNKSVWEWPPPTAK</sequence>
<gene>
    <name evidence="3" type="ORF">HJC23_006934</name>
</gene>
<feature type="compositionally biased region" description="Low complexity" evidence="1">
    <location>
        <begin position="1040"/>
        <end position="1055"/>
    </location>
</feature>
<feature type="compositionally biased region" description="Polar residues" evidence="1">
    <location>
        <begin position="383"/>
        <end position="396"/>
    </location>
</feature>
<feature type="compositionally biased region" description="Basic and acidic residues" evidence="1">
    <location>
        <begin position="1056"/>
        <end position="1072"/>
    </location>
</feature>
<dbReference type="Gene3D" id="2.20.70.10">
    <property type="match status" value="1"/>
</dbReference>
<proteinExistence type="predicted"/>
<dbReference type="InterPro" id="IPR036020">
    <property type="entry name" value="WW_dom_sf"/>
</dbReference>
<dbReference type="SMART" id="SM00456">
    <property type="entry name" value="WW"/>
    <property type="match status" value="1"/>
</dbReference>
<evidence type="ECO:0000259" key="2">
    <source>
        <dbReference type="PROSITE" id="PS50020"/>
    </source>
</evidence>
<dbReference type="Pfam" id="PF00397">
    <property type="entry name" value="WW"/>
    <property type="match status" value="1"/>
</dbReference>
<dbReference type="InterPro" id="IPR051113">
    <property type="entry name" value="Integrator_subunit6"/>
</dbReference>
<evidence type="ECO:0000256" key="1">
    <source>
        <dbReference type="SAM" id="MobiDB-lite"/>
    </source>
</evidence>
<organism evidence="3 4">
    <name type="scientific">Cyclotella cryptica</name>
    <dbReference type="NCBI Taxonomy" id="29204"/>
    <lineage>
        <taxon>Eukaryota</taxon>
        <taxon>Sar</taxon>
        <taxon>Stramenopiles</taxon>
        <taxon>Ochrophyta</taxon>
        <taxon>Bacillariophyta</taxon>
        <taxon>Coscinodiscophyceae</taxon>
        <taxon>Thalassiosirophycidae</taxon>
        <taxon>Stephanodiscales</taxon>
        <taxon>Stephanodiscaceae</taxon>
        <taxon>Cyclotella</taxon>
    </lineage>
</organism>
<dbReference type="AlphaFoldDB" id="A0ABD3P5B9"/>
<feature type="region of interest" description="Disordered" evidence="1">
    <location>
        <begin position="91"/>
        <end position="113"/>
    </location>
</feature>
<dbReference type="CDD" id="cd00201">
    <property type="entry name" value="WW"/>
    <property type="match status" value="1"/>
</dbReference>
<feature type="region of interest" description="Disordered" evidence="1">
    <location>
        <begin position="556"/>
        <end position="587"/>
    </location>
</feature>
<evidence type="ECO:0000313" key="3">
    <source>
        <dbReference type="EMBL" id="KAL3782882.1"/>
    </source>
</evidence>
<comment type="caution">
    <text evidence="3">The sequence shown here is derived from an EMBL/GenBank/DDBJ whole genome shotgun (WGS) entry which is preliminary data.</text>
</comment>
<feature type="region of interest" description="Disordered" evidence="1">
    <location>
        <begin position="978"/>
        <end position="1164"/>
    </location>
</feature>
<keyword evidence="4" id="KW-1185">Reference proteome</keyword>
<accession>A0ABD3P5B9</accession>
<evidence type="ECO:0000313" key="4">
    <source>
        <dbReference type="Proteomes" id="UP001516023"/>
    </source>
</evidence>
<reference evidence="3 4" key="1">
    <citation type="journal article" date="2020" name="G3 (Bethesda)">
        <title>Improved Reference Genome for Cyclotella cryptica CCMP332, a Model for Cell Wall Morphogenesis, Salinity Adaptation, and Lipid Production in Diatoms (Bacillariophyta).</title>
        <authorList>
            <person name="Roberts W.R."/>
            <person name="Downey K.M."/>
            <person name="Ruck E.C."/>
            <person name="Traller J.C."/>
            <person name="Alverson A.J."/>
        </authorList>
    </citation>
    <scope>NUCLEOTIDE SEQUENCE [LARGE SCALE GENOMIC DNA]</scope>
    <source>
        <strain evidence="3 4">CCMP332</strain>
    </source>
</reference>